<reference evidence="2 3" key="1">
    <citation type="journal article" date="2019" name="Nat. Plants">
        <title>Stout camphor tree genome fills gaps in understanding of flowering plant genome evolution.</title>
        <authorList>
            <person name="Chaw S.M."/>
            <person name="Liu Y.C."/>
            <person name="Wu Y.W."/>
            <person name="Wang H.Y."/>
            <person name="Lin C.I."/>
            <person name="Wu C.S."/>
            <person name="Ke H.M."/>
            <person name="Chang L.Y."/>
            <person name="Hsu C.Y."/>
            <person name="Yang H.T."/>
            <person name="Sudianto E."/>
            <person name="Hsu M.H."/>
            <person name="Wu K.P."/>
            <person name="Wang L.N."/>
            <person name="Leebens-Mack J.H."/>
            <person name="Tsai I.J."/>
        </authorList>
    </citation>
    <scope>NUCLEOTIDE SEQUENCE [LARGE SCALE GENOMIC DNA]</scope>
    <source>
        <strain evidence="3">cv. Chaw 1501</strain>
        <tissue evidence="2">Young leaves</tissue>
    </source>
</reference>
<proteinExistence type="predicted"/>
<comment type="caution">
    <text evidence="2">The sequence shown here is derived from an EMBL/GenBank/DDBJ whole genome shotgun (WGS) entry which is preliminary data.</text>
</comment>
<gene>
    <name evidence="2" type="ORF">CKAN_01882500</name>
</gene>
<protein>
    <submittedName>
        <fullName evidence="2">Uncharacterized protein</fullName>
    </submittedName>
</protein>
<keyword evidence="3" id="KW-1185">Reference proteome</keyword>
<evidence type="ECO:0000313" key="3">
    <source>
        <dbReference type="Proteomes" id="UP000283530"/>
    </source>
</evidence>
<dbReference type="EMBL" id="QPKB01000007">
    <property type="protein sequence ID" value="RWR89756.1"/>
    <property type="molecule type" value="Genomic_DNA"/>
</dbReference>
<organism evidence="2 3">
    <name type="scientific">Cinnamomum micranthum f. kanehirae</name>
    <dbReference type="NCBI Taxonomy" id="337451"/>
    <lineage>
        <taxon>Eukaryota</taxon>
        <taxon>Viridiplantae</taxon>
        <taxon>Streptophyta</taxon>
        <taxon>Embryophyta</taxon>
        <taxon>Tracheophyta</taxon>
        <taxon>Spermatophyta</taxon>
        <taxon>Magnoliopsida</taxon>
        <taxon>Magnoliidae</taxon>
        <taxon>Laurales</taxon>
        <taxon>Lauraceae</taxon>
        <taxon>Cinnamomum</taxon>
    </lineage>
</organism>
<evidence type="ECO:0000256" key="1">
    <source>
        <dbReference type="SAM" id="MobiDB-lite"/>
    </source>
</evidence>
<sequence>MEKEEDFQQEEKTRRKIKTEQVGKSTPPLFALRLCLPLCDLNLSLICSLSLLSSLTQLSPLFISRSSGASPLTIARRTQRADTAPLVPSHQRTLTLPLSLAQSPPPSLSVSHPPSVTGSPSLSLPRPLSLALSYSPSLAQSAVYAQRYCSRRTGTFSLSLSNTNSNCFSSSTLSTPLPSMLNTRSHHSLALNLVLVNWRFFLPF</sequence>
<evidence type="ECO:0000313" key="2">
    <source>
        <dbReference type="EMBL" id="RWR89756.1"/>
    </source>
</evidence>
<dbReference type="Proteomes" id="UP000283530">
    <property type="component" value="Unassembled WGS sequence"/>
</dbReference>
<feature type="region of interest" description="Disordered" evidence="1">
    <location>
        <begin position="1"/>
        <end position="22"/>
    </location>
</feature>
<feature type="compositionally biased region" description="Basic and acidic residues" evidence="1">
    <location>
        <begin position="9"/>
        <end position="21"/>
    </location>
</feature>
<dbReference type="AlphaFoldDB" id="A0A443PG51"/>
<name>A0A443PG51_9MAGN</name>
<accession>A0A443PG51</accession>